<dbReference type="PANTHER" id="PTHR44757">
    <property type="entry name" value="DIGUANYLATE CYCLASE DGCP"/>
    <property type="match status" value="1"/>
</dbReference>
<dbReference type="Proteomes" id="UP000661006">
    <property type="component" value="Unassembled WGS sequence"/>
</dbReference>
<dbReference type="SMART" id="SM00052">
    <property type="entry name" value="EAL"/>
    <property type="match status" value="1"/>
</dbReference>
<dbReference type="CDD" id="cd01949">
    <property type="entry name" value="GGDEF"/>
    <property type="match status" value="1"/>
</dbReference>
<dbReference type="SUPFAM" id="SSF141868">
    <property type="entry name" value="EAL domain-like"/>
    <property type="match status" value="1"/>
</dbReference>
<dbReference type="Pfam" id="PF00990">
    <property type="entry name" value="GGDEF"/>
    <property type="match status" value="1"/>
</dbReference>
<dbReference type="PANTHER" id="PTHR44757:SF2">
    <property type="entry name" value="BIOFILM ARCHITECTURE MAINTENANCE PROTEIN MBAA"/>
    <property type="match status" value="1"/>
</dbReference>
<evidence type="ECO:0000259" key="4">
    <source>
        <dbReference type="PROSITE" id="PS50887"/>
    </source>
</evidence>
<evidence type="ECO:0000259" key="2">
    <source>
        <dbReference type="PROSITE" id="PS50113"/>
    </source>
</evidence>
<keyword evidence="1" id="KW-0812">Transmembrane</keyword>
<reference evidence="5" key="2">
    <citation type="submission" date="2020-11" db="EMBL/GenBank/DDBJ databases">
        <title>Description of novel Gluconobacter species.</title>
        <authorList>
            <person name="Cleenwerck I."/>
            <person name="Cnockaert M."/>
            <person name="Borremans W."/>
            <person name="Wieme A.D."/>
            <person name="De Vuyst L."/>
            <person name="Vandamme P."/>
        </authorList>
    </citation>
    <scope>NUCLEOTIDE SEQUENCE</scope>
    <source>
        <strain evidence="5">R71697</strain>
    </source>
</reference>
<dbReference type="InterPro" id="IPR000160">
    <property type="entry name" value="GGDEF_dom"/>
</dbReference>
<dbReference type="PROSITE" id="PS50887">
    <property type="entry name" value="GGDEF"/>
    <property type="match status" value="1"/>
</dbReference>
<protein>
    <submittedName>
        <fullName evidence="5">EAL domain-containing protein</fullName>
    </submittedName>
</protein>
<dbReference type="Pfam" id="PF08448">
    <property type="entry name" value="PAS_4"/>
    <property type="match status" value="1"/>
</dbReference>
<dbReference type="GeneID" id="81473907"/>
<dbReference type="InterPro" id="IPR035965">
    <property type="entry name" value="PAS-like_dom_sf"/>
</dbReference>
<proteinExistence type="predicted"/>
<keyword evidence="1" id="KW-0472">Membrane</keyword>
<evidence type="ECO:0000313" key="5">
    <source>
        <dbReference type="EMBL" id="MBF0870083.1"/>
    </source>
</evidence>
<dbReference type="RefSeq" id="WP_194257581.1">
    <property type="nucleotide sequence ID" value="NZ_JABCQN010000002.1"/>
</dbReference>
<feature type="transmembrane region" description="Helical" evidence="1">
    <location>
        <begin position="110"/>
        <end position="129"/>
    </location>
</feature>
<name>A0A9Q2FJD9_GLUJA</name>
<dbReference type="Gene3D" id="3.20.20.450">
    <property type="entry name" value="EAL domain"/>
    <property type="match status" value="1"/>
</dbReference>
<feature type="transmembrane region" description="Helical" evidence="1">
    <location>
        <begin position="42"/>
        <end position="63"/>
    </location>
</feature>
<dbReference type="NCBIfam" id="TIGR00229">
    <property type="entry name" value="sensory_box"/>
    <property type="match status" value="1"/>
</dbReference>
<dbReference type="Pfam" id="PF00563">
    <property type="entry name" value="EAL"/>
    <property type="match status" value="1"/>
</dbReference>
<feature type="transmembrane region" description="Helical" evidence="1">
    <location>
        <begin position="69"/>
        <end position="89"/>
    </location>
</feature>
<dbReference type="InterPro" id="IPR000014">
    <property type="entry name" value="PAS"/>
</dbReference>
<sequence length="768" mass="85882">MSGDIKSIKISSYEYLINIWKLFQISQSDENSSSLRHEQASVLSHVIWLFSILGISSSTLFTLRFGHGFRLLVSTLYIAIVCLYLLLIAASLQWRRNQDHDALIRTSIRILFVLGLVWGGLVNIFAMMVEHPSEEGAVFGLIMGLVSTPMLGVPIRAALAFFVPVSLFCTIAALVTLQPVENVALLSFFGFLAFAFIGIVYMNKTFLERSIGRLNLQRQHETLQVFLREYEQVVSDSLWETDEEGRLRDVTPRMCQFFQAAPAEIEGRPLGTLGLDPEHPAQWGIDDHIRQRKAFKDLSVILCQDSDERYLTFTGYPVHGPNGSFSGFRGVVSDITEQRKTQKRIRYLAMHDDLTGALSRTTFLEAMSDCCVQQHPFALLQVDLDHFKPINDEFGHAVGDTMLKALSERIRNVIGPDHLIGRLGGDEFAVLLRDANEQEAVARSQDIVRTLNEELSAGKVTLAPSVSIGIAVSPVHGETTDLLFRRSDLALYAAKERRNICCLFETGMEVSYFNRIRLRDDLTKSLERNEFFLDYQPIFDTLTRRPISVEALVRWQHPTDGVVGPNAFIATAESCDLIEELGAYVLYAACSEAMKWPVPLPVAVNISPKQLRSGRLPALIQECLLQTSFPAERLILEVTESVFLAETTRTLTQLAAIRARGVRLVLDDFGTGYSSLTYLRGFDVDGIKVDASFTRDIVQSQKVAAIVRTIARLACDMNVYVVAEGVETDEQLSWLEQNGIAFAQGYLLGRPQNPTKLQVLLASYHSPG</sequence>
<dbReference type="InterPro" id="IPR052155">
    <property type="entry name" value="Biofilm_reg_signaling"/>
</dbReference>
<gene>
    <name evidence="5" type="ORF">HKD32_04310</name>
</gene>
<evidence type="ECO:0000259" key="3">
    <source>
        <dbReference type="PROSITE" id="PS50883"/>
    </source>
</evidence>
<dbReference type="InterPro" id="IPR001633">
    <property type="entry name" value="EAL_dom"/>
</dbReference>
<dbReference type="PROSITE" id="PS50113">
    <property type="entry name" value="PAC"/>
    <property type="match status" value="1"/>
</dbReference>
<dbReference type="AlphaFoldDB" id="A0A9Q2FJD9"/>
<comment type="caution">
    <text evidence="5">The sequence shown here is derived from an EMBL/GenBank/DDBJ whole genome shotgun (WGS) entry which is preliminary data.</text>
</comment>
<feature type="transmembrane region" description="Helical" evidence="1">
    <location>
        <begin position="183"/>
        <end position="203"/>
    </location>
</feature>
<dbReference type="NCBIfam" id="TIGR00254">
    <property type="entry name" value="GGDEF"/>
    <property type="match status" value="1"/>
</dbReference>
<organism evidence="5 6">
    <name type="scientific">Gluconobacter japonicus</name>
    <dbReference type="NCBI Taxonomy" id="376620"/>
    <lineage>
        <taxon>Bacteria</taxon>
        <taxon>Pseudomonadati</taxon>
        <taxon>Pseudomonadota</taxon>
        <taxon>Alphaproteobacteria</taxon>
        <taxon>Acetobacterales</taxon>
        <taxon>Acetobacteraceae</taxon>
        <taxon>Gluconobacter</taxon>
    </lineage>
</organism>
<dbReference type="Gene3D" id="3.30.450.20">
    <property type="entry name" value="PAS domain"/>
    <property type="match status" value="1"/>
</dbReference>
<dbReference type="CDD" id="cd01948">
    <property type="entry name" value="EAL"/>
    <property type="match status" value="1"/>
</dbReference>
<dbReference type="InterPro" id="IPR043128">
    <property type="entry name" value="Rev_trsase/Diguanyl_cyclase"/>
</dbReference>
<accession>A0A9Q2FJD9</accession>
<dbReference type="EMBL" id="JABCQN010000002">
    <property type="protein sequence ID" value="MBF0870083.1"/>
    <property type="molecule type" value="Genomic_DNA"/>
</dbReference>
<dbReference type="SMART" id="SM00267">
    <property type="entry name" value="GGDEF"/>
    <property type="match status" value="1"/>
</dbReference>
<dbReference type="Gene3D" id="3.30.70.270">
    <property type="match status" value="1"/>
</dbReference>
<dbReference type="InterPro" id="IPR013656">
    <property type="entry name" value="PAS_4"/>
</dbReference>
<dbReference type="InterPro" id="IPR029787">
    <property type="entry name" value="Nucleotide_cyclase"/>
</dbReference>
<feature type="domain" description="PAC" evidence="2">
    <location>
        <begin position="294"/>
        <end position="347"/>
    </location>
</feature>
<dbReference type="PROSITE" id="PS50883">
    <property type="entry name" value="EAL"/>
    <property type="match status" value="1"/>
</dbReference>
<dbReference type="SUPFAM" id="SSF55073">
    <property type="entry name" value="Nucleotide cyclase"/>
    <property type="match status" value="1"/>
</dbReference>
<evidence type="ECO:0000313" key="6">
    <source>
        <dbReference type="Proteomes" id="UP000661006"/>
    </source>
</evidence>
<keyword evidence="1" id="KW-1133">Transmembrane helix</keyword>
<dbReference type="InterPro" id="IPR035919">
    <property type="entry name" value="EAL_sf"/>
</dbReference>
<feature type="domain" description="EAL" evidence="3">
    <location>
        <begin position="515"/>
        <end position="765"/>
    </location>
</feature>
<reference evidence="5" key="1">
    <citation type="submission" date="2020-04" db="EMBL/GenBank/DDBJ databases">
        <authorList>
            <person name="Sombolestani A."/>
        </authorList>
    </citation>
    <scope>NUCLEOTIDE SEQUENCE</scope>
    <source>
        <strain evidence="5">R71697</strain>
    </source>
</reference>
<dbReference type="SUPFAM" id="SSF55785">
    <property type="entry name" value="PYP-like sensor domain (PAS domain)"/>
    <property type="match status" value="1"/>
</dbReference>
<dbReference type="CDD" id="cd00130">
    <property type="entry name" value="PAS"/>
    <property type="match status" value="1"/>
</dbReference>
<evidence type="ECO:0000256" key="1">
    <source>
        <dbReference type="SAM" id="Phobius"/>
    </source>
</evidence>
<feature type="transmembrane region" description="Helical" evidence="1">
    <location>
        <begin position="159"/>
        <end position="177"/>
    </location>
</feature>
<feature type="domain" description="GGDEF" evidence="4">
    <location>
        <begin position="375"/>
        <end position="506"/>
    </location>
</feature>
<dbReference type="InterPro" id="IPR000700">
    <property type="entry name" value="PAS-assoc_C"/>
</dbReference>